<sequence length="152" mass="16515">MPLRSFGLDQIYGKPMRSGIGKLSGVLARHSAYPYLFEQHLTGQRRSSEISGLTASRAINVAVTFPRRRSAKPCFSDKMVNFSSTYSKLSSTLLSPRHSSATPTFRACAPIELSLQFHLAASKTGRSVPAASAQHLSFLMAHWVTCSHGSAS</sequence>
<dbReference type="GeneID" id="54346940"/>
<reference evidence="1" key="1">
    <citation type="journal article" date="2020" name="Stud. Mycol.">
        <title>101 Dothideomycetes genomes: a test case for predicting lifestyles and emergence of pathogens.</title>
        <authorList>
            <person name="Haridas S."/>
            <person name="Albert R."/>
            <person name="Binder M."/>
            <person name="Bloem J."/>
            <person name="Labutti K."/>
            <person name="Salamov A."/>
            <person name="Andreopoulos B."/>
            <person name="Baker S."/>
            <person name="Barry K."/>
            <person name="Bills G."/>
            <person name="Bluhm B."/>
            <person name="Cannon C."/>
            <person name="Castanera R."/>
            <person name="Culley D."/>
            <person name="Daum C."/>
            <person name="Ezra D."/>
            <person name="Gonzalez J."/>
            <person name="Henrissat B."/>
            <person name="Kuo A."/>
            <person name="Liang C."/>
            <person name="Lipzen A."/>
            <person name="Lutzoni F."/>
            <person name="Magnuson J."/>
            <person name="Mondo S."/>
            <person name="Nolan M."/>
            <person name="Ohm R."/>
            <person name="Pangilinan J."/>
            <person name="Park H.-J."/>
            <person name="Ramirez L."/>
            <person name="Alfaro M."/>
            <person name="Sun H."/>
            <person name="Tritt A."/>
            <person name="Yoshinaga Y."/>
            <person name="Zwiers L.-H."/>
            <person name="Turgeon B."/>
            <person name="Goodwin S."/>
            <person name="Spatafora J."/>
            <person name="Crous P."/>
            <person name="Grigoriev I."/>
        </authorList>
    </citation>
    <scope>NUCLEOTIDE SEQUENCE</scope>
    <source>
        <strain evidence="1">CBS 183.55</strain>
    </source>
</reference>
<dbReference type="RefSeq" id="XP_033452043.1">
    <property type="nucleotide sequence ID" value="XM_033589293.1"/>
</dbReference>
<dbReference type="EMBL" id="ML978960">
    <property type="protein sequence ID" value="KAF1931795.1"/>
    <property type="molecule type" value="Genomic_DNA"/>
</dbReference>
<gene>
    <name evidence="1" type="ORF">M421DRAFT_320812</name>
</gene>
<name>A0A6A5RTI0_9PLEO</name>
<organism evidence="1 2">
    <name type="scientific">Didymella exigua CBS 183.55</name>
    <dbReference type="NCBI Taxonomy" id="1150837"/>
    <lineage>
        <taxon>Eukaryota</taxon>
        <taxon>Fungi</taxon>
        <taxon>Dikarya</taxon>
        <taxon>Ascomycota</taxon>
        <taxon>Pezizomycotina</taxon>
        <taxon>Dothideomycetes</taxon>
        <taxon>Pleosporomycetidae</taxon>
        <taxon>Pleosporales</taxon>
        <taxon>Pleosporineae</taxon>
        <taxon>Didymellaceae</taxon>
        <taxon>Didymella</taxon>
    </lineage>
</organism>
<evidence type="ECO:0000313" key="1">
    <source>
        <dbReference type="EMBL" id="KAF1931795.1"/>
    </source>
</evidence>
<accession>A0A6A5RTI0</accession>
<keyword evidence="2" id="KW-1185">Reference proteome</keyword>
<protein>
    <submittedName>
        <fullName evidence="1">Uncharacterized protein</fullName>
    </submittedName>
</protein>
<proteinExistence type="predicted"/>
<dbReference type="Proteomes" id="UP000800082">
    <property type="component" value="Unassembled WGS sequence"/>
</dbReference>
<evidence type="ECO:0000313" key="2">
    <source>
        <dbReference type="Proteomes" id="UP000800082"/>
    </source>
</evidence>
<dbReference type="AlphaFoldDB" id="A0A6A5RTI0"/>